<dbReference type="AlphaFoldDB" id="A0A841SWZ7"/>
<evidence type="ECO:0000313" key="10">
    <source>
        <dbReference type="Proteomes" id="UP000535838"/>
    </source>
</evidence>
<comment type="caution">
    <text evidence="9">The sequence shown here is derived from an EMBL/GenBank/DDBJ whole genome shotgun (WGS) entry which is preliminary data.</text>
</comment>
<evidence type="ECO:0000256" key="5">
    <source>
        <dbReference type="ARBA" id="ARBA00022777"/>
    </source>
</evidence>
<dbReference type="GO" id="GO:0000155">
    <property type="term" value="F:phosphorelay sensor kinase activity"/>
    <property type="evidence" value="ECO:0007669"/>
    <property type="project" value="InterPro"/>
</dbReference>
<dbReference type="Pfam" id="PF06580">
    <property type="entry name" value="His_kinase"/>
    <property type="match status" value="1"/>
</dbReference>
<dbReference type="SUPFAM" id="SSF55874">
    <property type="entry name" value="ATPase domain of HSP90 chaperone/DNA topoisomerase II/histidine kinase"/>
    <property type="match status" value="1"/>
</dbReference>
<evidence type="ECO:0000313" key="9">
    <source>
        <dbReference type="EMBL" id="MBB6634665.1"/>
    </source>
</evidence>
<dbReference type="Gene3D" id="6.10.340.10">
    <property type="match status" value="1"/>
</dbReference>
<keyword evidence="4" id="KW-0808">Transferase</keyword>
<protein>
    <submittedName>
        <fullName evidence="9">Histidine kinase</fullName>
    </submittedName>
</protein>
<reference evidence="9 10" key="1">
    <citation type="submission" date="2020-08" db="EMBL/GenBank/DDBJ databases">
        <title>Cohnella phylogeny.</title>
        <authorList>
            <person name="Dunlap C."/>
        </authorList>
    </citation>
    <scope>NUCLEOTIDE SEQUENCE [LARGE SCALE GENOMIC DNA]</scope>
    <source>
        <strain evidence="9 10">DSM 25241</strain>
    </source>
</reference>
<dbReference type="EMBL" id="JACJVQ010000007">
    <property type="protein sequence ID" value="MBB6634665.1"/>
    <property type="molecule type" value="Genomic_DNA"/>
</dbReference>
<comment type="subcellular location">
    <subcellularLocation>
        <location evidence="1">Cell membrane</location>
        <topology evidence="1">Multi-pass membrane protein</topology>
    </subcellularLocation>
</comment>
<keyword evidence="7" id="KW-0812">Transmembrane</keyword>
<keyword evidence="2" id="KW-1003">Cell membrane</keyword>
<sequence length="579" mass="66636">MRHRPVFLKMNGALLILLLLILLLYTYFSRTSFHVIDSQMTDYNESQLMFLKYQIESNAERLSLASNLLVRDSSLLDLQLSILTQDYYRMLDFQTHVKEKLNLQSFSSNWSNQLSVYLPDIQTRVSTDLSDSYDPGDLEGAVNGKWRFHLGDSRSSAYYQLFLWDPFLSEAGSPAVNAVFEVRFGLDNIRKMLQHYKLDGPGACFLLTADGRVFSDEEPKDGEFEQLGEKLLKEGLNGNGHRNQLVNGEKVFLSHAYLADLDAYLIDFVPTRVFHEPIVKSRNLFYASMGVLIVLGLAAAYLLYLNVQKPVAMIMKGLKRFEIGDYSFRIHRKLRNEFDYMMQHFNDMGAKIQHLIQNVYEEQDRSRLATLKQLQSQINPHFLYNCLSFIAGCAKIGHTETIKEMAYHLGGYYRYITRVENQMPLLQEEADLVTHYLEIYSFRLERVEYRIDIPPDMRDEPVMRLILQPVVENAVVHGIEPKPGKGTVLIAGRREPEWNVLTVEDSGDGMTEREIEAYMRKLDQPMDGDTGCGLWNVHQRLKHRFGAGAGIFMQPSNRLSGLCVTLRWRREEDSGGESA</sequence>
<dbReference type="Proteomes" id="UP000535838">
    <property type="component" value="Unassembled WGS sequence"/>
</dbReference>
<dbReference type="InterPro" id="IPR010559">
    <property type="entry name" value="Sig_transdc_His_kin_internal"/>
</dbReference>
<dbReference type="InterPro" id="IPR003660">
    <property type="entry name" value="HAMP_dom"/>
</dbReference>
<evidence type="ECO:0000259" key="8">
    <source>
        <dbReference type="PROSITE" id="PS50885"/>
    </source>
</evidence>
<feature type="transmembrane region" description="Helical" evidence="7">
    <location>
        <begin position="284"/>
        <end position="305"/>
    </location>
</feature>
<organism evidence="9 10">
    <name type="scientific">Cohnella thailandensis</name>
    <dbReference type="NCBI Taxonomy" id="557557"/>
    <lineage>
        <taxon>Bacteria</taxon>
        <taxon>Bacillati</taxon>
        <taxon>Bacillota</taxon>
        <taxon>Bacilli</taxon>
        <taxon>Bacillales</taxon>
        <taxon>Paenibacillaceae</taxon>
        <taxon>Cohnella</taxon>
    </lineage>
</organism>
<evidence type="ECO:0000256" key="3">
    <source>
        <dbReference type="ARBA" id="ARBA00022553"/>
    </source>
</evidence>
<evidence type="ECO:0000256" key="6">
    <source>
        <dbReference type="ARBA" id="ARBA00023136"/>
    </source>
</evidence>
<keyword evidence="7" id="KW-1133">Transmembrane helix</keyword>
<accession>A0A841SWZ7</accession>
<dbReference type="RefSeq" id="WP_185119895.1">
    <property type="nucleotide sequence ID" value="NZ_JACJVQ010000007.1"/>
</dbReference>
<dbReference type="Pfam" id="PF02518">
    <property type="entry name" value="HATPase_c"/>
    <property type="match status" value="1"/>
</dbReference>
<keyword evidence="3" id="KW-0597">Phosphoprotein</keyword>
<dbReference type="GO" id="GO:0005886">
    <property type="term" value="C:plasma membrane"/>
    <property type="evidence" value="ECO:0007669"/>
    <property type="project" value="UniProtKB-SubCell"/>
</dbReference>
<proteinExistence type="predicted"/>
<dbReference type="PANTHER" id="PTHR34220">
    <property type="entry name" value="SENSOR HISTIDINE KINASE YPDA"/>
    <property type="match status" value="1"/>
</dbReference>
<dbReference type="PROSITE" id="PS50885">
    <property type="entry name" value="HAMP"/>
    <property type="match status" value="1"/>
</dbReference>
<dbReference type="PANTHER" id="PTHR34220:SF7">
    <property type="entry name" value="SENSOR HISTIDINE KINASE YPDA"/>
    <property type="match status" value="1"/>
</dbReference>
<evidence type="ECO:0000256" key="4">
    <source>
        <dbReference type="ARBA" id="ARBA00022679"/>
    </source>
</evidence>
<name>A0A841SWZ7_9BACL</name>
<evidence type="ECO:0000256" key="7">
    <source>
        <dbReference type="SAM" id="Phobius"/>
    </source>
</evidence>
<dbReference type="InterPro" id="IPR050640">
    <property type="entry name" value="Bact_2-comp_sensor_kinase"/>
</dbReference>
<keyword evidence="6 7" id="KW-0472">Membrane</keyword>
<feature type="domain" description="HAMP" evidence="8">
    <location>
        <begin position="305"/>
        <end position="357"/>
    </location>
</feature>
<dbReference type="Gene3D" id="3.30.565.10">
    <property type="entry name" value="Histidine kinase-like ATPase, C-terminal domain"/>
    <property type="match status" value="1"/>
</dbReference>
<keyword evidence="10" id="KW-1185">Reference proteome</keyword>
<gene>
    <name evidence="9" type="ORF">H7B67_11135</name>
</gene>
<evidence type="ECO:0000256" key="2">
    <source>
        <dbReference type="ARBA" id="ARBA00022475"/>
    </source>
</evidence>
<evidence type="ECO:0000256" key="1">
    <source>
        <dbReference type="ARBA" id="ARBA00004651"/>
    </source>
</evidence>
<dbReference type="CDD" id="cd06225">
    <property type="entry name" value="HAMP"/>
    <property type="match status" value="1"/>
</dbReference>
<dbReference type="InterPro" id="IPR036890">
    <property type="entry name" value="HATPase_C_sf"/>
</dbReference>
<dbReference type="InterPro" id="IPR003594">
    <property type="entry name" value="HATPase_dom"/>
</dbReference>
<keyword evidence="5 9" id="KW-0418">Kinase</keyword>